<keyword evidence="2" id="KW-0862">Zinc</keyword>
<organism evidence="5 6">
    <name type="scientific">Haemophilus influenzae</name>
    <dbReference type="NCBI Taxonomy" id="727"/>
    <lineage>
        <taxon>Bacteria</taxon>
        <taxon>Pseudomonadati</taxon>
        <taxon>Pseudomonadota</taxon>
        <taxon>Gammaproteobacteria</taxon>
        <taxon>Pasteurellales</taxon>
        <taxon>Pasteurellaceae</taxon>
        <taxon>Haemophilus</taxon>
    </lineage>
</organism>
<reference evidence="5 6" key="1">
    <citation type="submission" date="2018-06" db="EMBL/GenBank/DDBJ databases">
        <authorList>
            <consortium name="Pathogen Informatics"/>
            <person name="Doyle S."/>
        </authorList>
    </citation>
    <scope>NUCLEOTIDE SEQUENCE [LARGE SCALE GENOMIC DNA]</scope>
    <source>
        <strain evidence="5 6">NCTC11872</strain>
    </source>
</reference>
<dbReference type="GO" id="GO:0003676">
    <property type="term" value="F:nucleic acid binding"/>
    <property type="evidence" value="ECO:0007669"/>
    <property type="project" value="InterPro"/>
</dbReference>
<feature type="domain" description="Alanyl-transfer RNA synthetases family profile" evidence="4">
    <location>
        <begin position="1"/>
        <end position="65"/>
    </location>
</feature>
<keyword evidence="3" id="KW-0175">Coiled coil</keyword>
<evidence type="ECO:0000256" key="3">
    <source>
        <dbReference type="SAM" id="Coils"/>
    </source>
</evidence>
<dbReference type="Proteomes" id="UP000249936">
    <property type="component" value="Unassembled WGS sequence"/>
</dbReference>
<name>A0A2X1PY63_HAEIF</name>
<dbReference type="Pfam" id="PF07973">
    <property type="entry name" value="tRNA_SAD"/>
    <property type="match status" value="1"/>
</dbReference>
<dbReference type="InterPro" id="IPR050058">
    <property type="entry name" value="Ala-tRNA_ligase"/>
</dbReference>
<dbReference type="Gene3D" id="6.10.250.550">
    <property type="match status" value="1"/>
</dbReference>
<dbReference type="EMBL" id="UASK01000006">
    <property type="protein sequence ID" value="SPX42053.1"/>
    <property type="molecule type" value="Genomic_DNA"/>
</dbReference>
<keyword evidence="1" id="KW-0479">Metal-binding</keyword>
<gene>
    <name evidence="5" type="primary">alaS_2</name>
    <name evidence="5" type="ORF">NCTC11872_01680</name>
</gene>
<dbReference type="PANTHER" id="PTHR11777:SF9">
    <property type="entry name" value="ALANINE--TRNA LIGASE, CYTOPLASMIC"/>
    <property type="match status" value="1"/>
</dbReference>
<dbReference type="GO" id="GO:0005524">
    <property type="term" value="F:ATP binding"/>
    <property type="evidence" value="ECO:0007669"/>
    <property type="project" value="InterPro"/>
</dbReference>
<dbReference type="SMART" id="SM00863">
    <property type="entry name" value="tRNA_SAD"/>
    <property type="match status" value="1"/>
</dbReference>
<dbReference type="GO" id="GO:0004813">
    <property type="term" value="F:alanine-tRNA ligase activity"/>
    <property type="evidence" value="ECO:0007669"/>
    <property type="project" value="UniProtKB-EC"/>
</dbReference>
<dbReference type="Gene3D" id="3.30.980.10">
    <property type="entry name" value="Threonyl-trna Synthetase, Chain A, domain 2"/>
    <property type="match status" value="1"/>
</dbReference>
<dbReference type="GO" id="GO:0046872">
    <property type="term" value="F:metal ion binding"/>
    <property type="evidence" value="ECO:0007669"/>
    <property type="project" value="UniProtKB-KW"/>
</dbReference>
<keyword evidence="5" id="KW-0030">Aminoacyl-tRNA synthetase</keyword>
<dbReference type="InterPro" id="IPR012947">
    <property type="entry name" value="tRNA_SAD"/>
</dbReference>
<dbReference type="AlphaFoldDB" id="A0A2X1PY63"/>
<evidence type="ECO:0000313" key="5">
    <source>
        <dbReference type="EMBL" id="SPX42053.1"/>
    </source>
</evidence>
<proteinExistence type="predicted"/>
<dbReference type="GO" id="GO:0002161">
    <property type="term" value="F:aminoacyl-tRNA deacylase activity"/>
    <property type="evidence" value="ECO:0007669"/>
    <property type="project" value="TreeGrafter"/>
</dbReference>
<sequence>MAKKYGDKVRVLTMGDFSIELCGGIHAKRTGDIGLFKIITENAVAAGIRRIEAVTGQNAIDWLHNQQRILTQSADLLKSDVNTLAEKIQQLQDKAKKVEKRITSSKRKSRNAGWF</sequence>
<dbReference type="PROSITE" id="PS50860">
    <property type="entry name" value="AA_TRNA_LIGASE_II_ALA"/>
    <property type="match status" value="1"/>
</dbReference>
<dbReference type="SUPFAM" id="SSF55186">
    <property type="entry name" value="ThrRS/AlaRS common domain"/>
    <property type="match status" value="1"/>
</dbReference>
<dbReference type="GO" id="GO:0005829">
    <property type="term" value="C:cytosol"/>
    <property type="evidence" value="ECO:0007669"/>
    <property type="project" value="TreeGrafter"/>
</dbReference>
<evidence type="ECO:0000256" key="2">
    <source>
        <dbReference type="ARBA" id="ARBA00022833"/>
    </source>
</evidence>
<accession>A0A2X1PY63</accession>
<dbReference type="PANTHER" id="PTHR11777">
    <property type="entry name" value="ALANYL-TRNA SYNTHETASE"/>
    <property type="match status" value="1"/>
</dbReference>
<dbReference type="InterPro" id="IPR018163">
    <property type="entry name" value="Thr/Ala-tRNA-synth_IIc_edit"/>
</dbReference>
<dbReference type="GO" id="GO:0045892">
    <property type="term" value="P:negative regulation of DNA-templated transcription"/>
    <property type="evidence" value="ECO:0007669"/>
    <property type="project" value="TreeGrafter"/>
</dbReference>
<protein>
    <submittedName>
        <fullName evidence="5">Alanyl-tRNA synthetase</fullName>
        <ecNumber evidence="5">6.1.1.7</ecNumber>
    </submittedName>
</protein>
<dbReference type="GO" id="GO:0006419">
    <property type="term" value="P:alanyl-tRNA aminoacylation"/>
    <property type="evidence" value="ECO:0007669"/>
    <property type="project" value="InterPro"/>
</dbReference>
<keyword evidence="5" id="KW-0436">Ligase</keyword>
<evidence type="ECO:0000256" key="1">
    <source>
        <dbReference type="ARBA" id="ARBA00022723"/>
    </source>
</evidence>
<evidence type="ECO:0000259" key="4">
    <source>
        <dbReference type="PROSITE" id="PS50860"/>
    </source>
</evidence>
<dbReference type="EC" id="6.1.1.7" evidence="5"/>
<dbReference type="InterPro" id="IPR018165">
    <property type="entry name" value="Ala-tRNA-synth_IIc_core"/>
</dbReference>
<dbReference type="SUPFAM" id="SSF57997">
    <property type="entry name" value="Tropomyosin"/>
    <property type="match status" value="1"/>
</dbReference>
<feature type="coiled-coil region" evidence="3">
    <location>
        <begin position="74"/>
        <end position="108"/>
    </location>
</feature>
<evidence type="ECO:0000313" key="6">
    <source>
        <dbReference type="Proteomes" id="UP000249936"/>
    </source>
</evidence>